<dbReference type="Proteomes" id="UP001595713">
    <property type="component" value="Unassembled WGS sequence"/>
</dbReference>
<proteinExistence type="predicted"/>
<evidence type="ECO:0000313" key="1">
    <source>
        <dbReference type="EMBL" id="MFC3579520.1"/>
    </source>
</evidence>
<dbReference type="Pfam" id="PF10109">
    <property type="entry name" value="Phage_TAC_7"/>
    <property type="match status" value="1"/>
</dbReference>
<protein>
    <submittedName>
        <fullName evidence="1">Phage tail assembly protein</fullName>
    </submittedName>
</protein>
<dbReference type="EMBL" id="JBHRXP010000002">
    <property type="protein sequence ID" value="MFC3579520.1"/>
    <property type="molecule type" value="Genomic_DNA"/>
</dbReference>
<keyword evidence="2" id="KW-1185">Reference proteome</keyword>
<accession>A0ABV7SW58</accession>
<reference evidence="2" key="1">
    <citation type="journal article" date="2019" name="Int. J. Syst. Evol. Microbiol.">
        <title>The Global Catalogue of Microorganisms (GCM) 10K type strain sequencing project: providing services to taxonomists for standard genome sequencing and annotation.</title>
        <authorList>
            <consortium name="The Broad Institute Genomics Platform"/>
            <consortium name="The Broad Institute Genome Sequencing Center for Infectious Disease"/>
            <person name="Wu L."/>
            <person name="Ma J."/>
        </authorList>
    </citation>
    <scope>NUCLEOTIDE SEQUENCE [LARGE SCALE GENOMIC DNA]</scope>
    <source>
        <strain evidence="2">KCTC 42739</strain>
    </source>
</reference>
<sequence>MTDKATLSSSTSLRTVTLDVPLQIGDQTIDAVQVRKPASGELRGLTMMALSQLDYAALETLLPRITIPMLSKQDIARLDPADFMQLGGEVMDFLLPQAAKAASPTT</sequence>
<gene>
    <name evidence="1" type="ORF">ACFONA_05020</name>
</gene>
<name>A0ABV7SW58_9SPHN</name>
<evidence type="ECO:0000313" key="2">
    <source>
        <dbReference type="Proteomes" id="UP001595713"/>
    </source>
</evidence>
<dbReference type="RefSeq" id="WP_261295516.1">
    <property type="nucleotide sequence ID" value="NZ_JANQBK010000017.1"/>
</dbReference>
<organism evidence="1 2">
    <name type="scientific">Sphingomonas hylomeconis</name>
    <dbReference type="NCBI Taxonomy" id="1395958"/>
    <lineage>
        <taxon>Bacteria</taxon>
        <taxon>Pseudomonadati</taxon>
        <taxon>Pseudomonadota</taxon>
        <taxon>Alphaproteobacteria</taxon>
        <taxon>Sphingomonadales</taxon>
        <taxon>Sphingomonadaceae</taxon>
        <taxon>Sphingomonas</taxon>
    </lineage>
</organism>
<comment type="caution">
    <text evidence="1">The sequence shown here is derived from an EMBL/GenBank/DDBJ whole genome shotgun (WGS) entry which is preliminary data.</text>
</comment>
<dbReference type="InterPro" id="IPR019289">
    <property type="entry name" value="Phage_tail_E/E"/>
</dbReference>